<dbReference type="Proteomes" id="UP001596142">
    <property type="component" value="Unassembled WGS sequence"/>
</dbReference>
<sequence>MSMENFRETDKHLLFYVKNAWTVCITPISSPTLRLCRLPDERAEEIELVEDNRLKCTVALDGDNLCMQKEPYHGSLHIND</sequence>
<proteinExistence type="predicted"/>
<evidence type="ECO:0000313" key="1">
    <source>
        <dbReference type="EMBL" id="MFC5712098.1"/>
    </source>
</evidence>
<name>A0ABW0YI60_9BACI</name>
<gene>
    <name evidence="1" type="ORF">ACFPU1_04850</name>
</gene>
<reference evidence="2" key="1">
    <citation type="journal article" date="2019" name="Int. J. Syst. Evol. Microbiol.">
        <title>The Global Catalogue of Microorganisms (GCM) 10K type strain sequencing project: providing services to taxonomists for standard genome sequencing and annotation.</title>
        <authorList>
            <consortium name="The Broad Institute Genomics Platform"/>
            <consortium name="The Broad Institute Genome Sequencing Center for Infectious Disease"/>
            <person name="Wu L."/>
            <person name="Ma J."/>
        </authorList>
    </citation>
    <scope>NUCLEOTIDE SEQUENCE [LARGE SCALE GENOMIC DNA]</scope>
    <source>
        <strain evidence="2">CECT 7184</strain>
    </source>
</reference>
<dbReference type="EMBL" id="JBHSOZ010000003">
    <property type="protein sequence ID" value="MFC5712098.1"/>
    <property type="molecule type" value="Genomic_DNA"/>
</dbReference>
<organism evidence="1 2">
    <name type="scientific">Thalassorhabdus alkalitolerans</name>
    <dbReference type="NCBI Taxonomy" id="2282697"/>
    <lineage>
        <taxon>Bacteria</taxon>
        <taxon>Bacillati</taxon>
        <taxon>Bacillota</taxon>
        <taxon>Bacilli</taxon>
        <taxon>Bacillales</taxon>
        <taxon>Bacillaceae</taxon>
        <taxon>Thalassorhabdus</taxon>
    </lineage>
</organism>
<keyword evidence="2" id="KW-1185">Reference proteome</keyword>
<comment type="caution">
    <text evidence="1">The sequence shown here is derived from an EMBL/GenBank/DDBJ whole genome shotgun (WGS) entry which is preliminary data.</text>
</comment>
<protein>
    <submittedName>
        <fullName evidence="1">Uncharacterized protein</fullName>
    </submittedName>
</protein>
<evidence type="ECO:0000313" key="2">
    <source>
        <dbReference type="Proteomes" id="UP001596142"/>
    </source>
</evidence>
<accession>A0ABW0YI60</accession>